<reference evidence="2 3" key="1">
    <citation type="submission" date="2019-03" db="EMBL/GenBank/DDBJ databases">
        <title>Thermus tengchongensis species for the arsenic transformation mechanism.</title>
        <authorList>
            <person name="Yuan G.C."/>
        </authorList>
    </citation>
    <scope>NUCLEOTIDE SEQUENCE [LARGE SCALE GENOMIC DNA]</scope>
    <source>
        <strain evidence="2 3">15Y</strain>
    </source>
</reference>
<evidence type="ECO:0000313" key="3">
    <source>
        <dbReference type="Proteomes" id="UP000297244"/>
    </source>
</evidence>
<feature type="transmembrane region" description="Helical" evidence="1">
    <location>
        <begin position="178"/>
        <end position="199"/>
    </location>
</feature>
<dbReference type="EMBL" id="SKBL01000004">
    <property type="protein sequence ID" value="TFU16728.1"/>
    <property type="molecule type" value="Genomic_DNA"/>
</dbReference>
<gene>
    <name evidence="2" type="ORF">E0489_04800</name>
</gene>
<keyword evidence="1" id="KW-0472">Membrane</keyword>
<feature type="transmembrane region" description="Helical" evidence="1">
    <location>
        <begin position="114"/>
        <end position="133"/>
    </location>
</feature>
<sequence>MKLAHQFLAEVRLTLIAARVYLPNQLAGLFADAVFFYAIWMALTSLSPSGTRPHIGHGGNILLMYAAFNIVVGTFQALAFAISQEADRGTLEHLALARGGLLIQLVLRGFSDTLFNLFRTAILIGVLALITGIPLNPKAFWPVAISLLALGALGFSFTMAALALYFKRILSFFMIIQFGLLLYFFSVANWQGHMVYLPLAPAAHLLSQSLTGGVWKGEVALFALVQSLLLLGTGFLALSFMYRLVRLRGLLGRY</sequence>
<comment type="caution">
    <text evidence="2">The sequence shown here is derived from an EMBL/GenBank/DDBJ whole genome shotgun (WGS) entry which is preliminary data.</text>
</comment>
<dbReference type="Proteomes" id="UP000297244">
    <property type="component" value="Unassembled WGS sequence"/>
</dbReference>
<keyword evidence="1" id="KW-0812">Transmembrane</keyword>
<keyword evidence="3" id="KW-1185">Reference proteome</keyword>
<dbReference type="RefSeq" id="WP_135343167.1">
    <property type="nucleotide sequence ID" value="NZ_ML214242.1"/>
</dbReference>
<protein>
    <recommendedName>
        <fullName evidence="4">ABC-2 type transporter domain-containing protein</fullName>
    </recommendedName>
</protein>
<feature type="transmembrane region" description="Helical" evidence="1">
    <location>
        <begin position="139"/>
        <end position="166"/>
    </location>
</feature>
<feature type="transmembrane region" description="Helical" evidence="1">
    <location>
        <begin position="21"/>
        <end position="42"/>
    </location>
</feature>
<keyword evidence="1" id="KW-1133">Transmembrane helix</keyword>
<evidence type="ECO:0000256" key="1">
    <source>
        <dbReference type="SAM" id="Phobius"/>
    </source>
</evidence>
<accession>A0ABY2K738</accession>
<evidence type="ECO:0008006" key="4">
    <source>
        <dbReference type="Google" id="ProtNLM"/>
    </source>
</evidence>
<feature type="transmembrane region" description="Helical" evidence="1">
    <location>
        <begin position="62"/>
        <end position="82"/>
    </location>
</feature>
<name>A0ABY2K738_9DEIN</name>
<organism evidence="2 3">
    <name type="scientific">Thermus tengchongensis</name>
    <dbReference type="NCBI Taxonomy" id="1214928"/>
    <lineage>
        <taxon>Bacteria</taxon>
        <taxon>Thermotogati</taxon>
        <taxon>Deinococcota</taxon>
        <taxon>Deinococci</taxon>
        <taxon>Thermales</taxon>
        <taxon>Thermaceae</taxon>
        <taxon>Thermus</taxon>
    </lineage>
</organism>
<feature type="transmembrane region" description="Helical" evidence="1">
    <location>
        <begin position="219"/>
        <end position="245"/>
    </location>
</feature>
<evidence type="ECO:0000313" key="2">
    <source>
        <dbReference type="EMBL" id="TFU16728.1"/>
    </source>
</evidence>
<proteinExistence type="predicted"/>